<keyword evidence="3" id="KW-1185">Reference proteome</keyword>
<comment type="caution">
    <text evidence="2">The sequence shown here is derived from an EMBL/GenBank/DDBJ whole genome shotgun (WGS) entry which is preliminary data.</text>
</comment>
<dbReference type="VEuPathDB" id="FungiDB:CC1G_03497"/>
<sequence>MKLHLDIFGCSSKTCKSAVNRFSLHLPNLEWSEVKALPPPSYPEESPGRRDENPRNPRVQEIQTSPNIRGISWNIWGWTPLSPVYHPSSGTALVNIIIQSIIQSLATGFVGTDHSTFNLGEDLGSEPHQKNKMML</sequence>
<gene>
    <name evidence="2" type="ORF">CC1G_03497</name>
</gene>
<name>A8NCD9_COPC7</name>
<dbReference type="KEGG" id="cci:CC1G_03497"/>
<dbReference type="InParanoid" id="A8NCD9"/>
<dbReference type="AlphaFoldDB" id="A8NCD9"/>
<dbReference type="Proteomes" id="UP000001861">
    <property type="component" value="Unassembled WGS sequence"/>
</dbReference>
<evidence type="ECO:0000256" key="1">
    <source>
        <dbReference type="SAM" id="MobiDB-lite"/>
    </source>
</evidence>
<dbReference type="RefSeq" id="XP_001832483.2">
    <property type="nucleotide sequence ID" value="XM_001832431.2"/>
</dbReference>
<organism evidence="2 3">
    <name type="scientific">Coprinopsis cinerea (strain Okayama-7 / 130 / ATCC MYA-4618 / FGSC 9003)</name>
    <name type="common">Inky cap fungus</name>
    <name type="synonym">Hormographiella aspergillata</name>
    <dbReference type="NCBI Taxonomy" id="240176"/>
    <lineage>
        <taxon>Eukaryota</taxon>
        <taxon>Fungi</taxon>
        <taxon>Dikarya</taxon>
        <taxon>Basidiomycota</taxon>
        <taxon>Agaricomycotina</taxon>
        <taxon>Agaricomycetes</taxon>
        <taxon>Agaricomycetidae</taxon>
        <taxon>Agaricales</taxon>
        <taxon>Agaricineae</taxon>
        <taxon>Psathyrellaceae</taxon>
        <taxon>Coprinopsis</taxon>
    </lineage>
</organism>
<evidence type="ECO:0000313" key="2">
    <source>
        <dbReference type="EMBL" id="EAU89232.2"/>
    </source>
</evidence>
<evidence type="ECO:0000313" key="3">
    <source>
        <dbReference type="Proteomes" id="UP000001861"/>
    </source>
</evidence>
<feature type="region of interest" description="Disordered" evidence="1">
    <location>
        <begin position="36"/>
        <end position="65"/>
    </location>
</feature>
<reference evidence="2 3" key="1">
    <citation type="journal article" date="2010" name="Proc. Natl. Acad. Sci. U.S.A.">
        <title>Insights into evolution of multicellular fungi from the assembled chromosomes of the mushroom Coprinopsis cinerea (Coprinus cinereus).</title>
        <authorList>
            <person name="Stajich J.E."/>
            <person name="Wilke S.K."/>
            <person name="Ahren D."/>
            <person name="Au C.H."/>
            <person name="Birren B.W."/>
            <person name="Borodovsky M."/>
            <person name="Burns C."/>
            <person name="Canback B."/>
            <person name="Casselton L.A."/>
            <person name="Cheng C.K."/>
            <person name="Deng J."/>
            <person name="Dietrich F.S."/>
            <person name="Fargo D.C."/>
            <person name="Farman M.L."/>
            <person name="Gathman A.C."/>
            <person name="Goldberg J."/>
            <person name="Guigo R."/>
            <person name="Hoegger P.J."/>
            <person name="Hooker J.B."/>
            <person name="Huggins A."/>
            <person name="James T.Y."/>
            <person name="Kamada T."/>
            <person name="Kilaru S."/>
            <person name="Kodira C."/>
            <person name="Kues U."/>
            <person name="Kupfer D."/>
            <person name="Kwan H.S."/>
            <person name="Lomsadze A."/>
            <person name="Li W."/>
            <person name="Lilly W.W."/>
            <person name="Ma L.J."/>
            <person name="Mackey A.J."/>
            <person name="Manning G."/>
            <person name="Martin F."/>
            <person name="Muraguchi H."/>
            <person name="Natvig D.O."/>
            <person name="Palmerini H."/>
            <person name="Ramesh M.A."/>
            <person name="Rehmeyer C.J."/>
            <person name="Roe B.A."/>
            <person name="Shenoy N."/>
            <person name="Stanke M."/>
            <person name="Ter-Hovhannisyan V."/>
            <person name="Tunlid A."/>
            <person name="Velagapudi R."/>
            <person name="Vision T.J."/>
            <person name="Zeng Q."/>
            <person name="Zolan M.E."/>
            <person name="Pukkila P.J."/>
        </authorList>
    </citation>
    <scope>NUCLEOTIDE SEQUENCE [LARGE SCALE GENOMIC DNA]</scope>
    <source>
        <strain evidence="3">Okayama-7 / 130 / ATCC MYA-4618 / FGSC 9003</strain>
    </source>
</reference>
<dbReference type="EMBL" id="AACS02000009">
    <property type="protein sequence ID" value="EAU89232.2"/>
    <property type="molecule type" value="Genomic_DNA"/>
</dbReference>
<protein>
    <submittedName>
        <fullName evidence="2">Uncharacterized protein</fullName>
    </submittedName>
</protein>
<dbReference type="GeneID" id="6008970"/>
<feature type="compositionally biased region" description="Basic and acidic residues" evidence="1">
    <location>
        <begin position="46"/>
        <end position="55"/>
    </location>
</feature>
<accession>A8NCD9</accession>
<proteinExistence type="predicted"/>
<dbReference type="HOGENOM" id="CLU_1885659_0_0_1"/>